<sequence>MNNTKFKVWSFISVMVGAAIGIGITYSIQGMPVLPVLIGYIVYGVILAIFLFFLGRSKIPDTDERTSVNVRNFFAYGSTMLIITLFFIIFVYHMFGNESIEISTLVIFFSVAFAILTLGSFITRKL</sequence>
<organism evidence="2 3">
    <name type="scientific">Paenisporosarcina macmurdoensis</name>
    <dbReference type="NCBI Taxonomy" id="212659"/>
    <lineage>
        <taxon>Bacteria</taxon>
        <taxon>Bacillati</taxon>
        <taxon>Bacillota</taxon>
        <taxon>Bacilli</taxon>
        <taxon>Bacillales</taxon>
        <taxon>Caryophanaceae</taxon>
        <taxon>Paenisporosarcina</taxon>
    </lineage>
</organism>
<keyword evidence="1" id="KW-1133">Transmembrane helix</keyword>
<accession>A0ABW1L759</accession>
<feature type="transmembrane region" description="Helical" evidence="1">
    <location>
        <begin position="34"/>
        <end position="54"/>
    </location>
</feature>
<evidence type="ECO:0000313" key="2">
    <source>
        <dbReference type="EMBL" id="MFC6039002.1"/>
    </source>
</evidence>
<keyword evidence="1" id="KW-0812">Transmembrane</keyword>
<feature type="transmembrane region" description="Helical" evidence="1">
    <location>
        <begin position="102"/>
        <end position="122"/>
    </location>
</feature>
<protein>
    <recommendedName>
        <fullName evidence="4">Permease</fullName>
    </recommendedName>
</protein>
<dbReference type="EMBL" id="JBHSRI010000006">
    <property type="protein sequence ID" value="MFC6039002.1"/>
    <property type="molecule type" value="Genomic_DNA"/>
</dbReference>
<dbReference type="Proteomes" id="UP001596170">
    <property type="component" value="Unassembled WGS sequence"/>
</dbReference>
<evidence type="ECO:0000256" key="1">
    <source>
        <dbReference type="SAM" id="Phobius"/>
    </source>
</evidence>
<evidence type="ECO:0000313" key="3">
    <source>
        <dbReference type="Proteomes" id="UP001596170"/>
    </source>
</evidence>
<dbReference type="RefSeq" id="WP_377733102.1">
    <property type="nucleotide sequence ID" value="NZ_JBHSRI010000006.1"/>
</dbReference>
<evidence type="ECO:0008006" key="4">
    <source>
        <dbReference type="Google" id="ProtNLM"/>
    </source>
</evidence>
<name>A0ABW1L759_9BACL</name>
<keyword evidence="1" id="KW-0472">Membrane</keyword>
<proteinExistence type="predicted"/>
<feature type="transmembrane region" description="Helical" evidence="1">
    <location>
        <begin position="7"/>
        <end position="28"/>
    </location>
</feature>
<comment type="caution">
    <text evidence="2">The sequence shown here is derived from an EMBL/GenBank/DDBJ whole genome shotgun (WGS) entry which is preliminary data.</text>
</comment>
<keyword evidence="3" id="KW-1185">Reference proteome</keyword>
<feature type="transmembrane region" description="Helical" evidence="1">
    <location>
        <begin position="74"/>
        <end position="96"/>
    </location>
</feature>
<gene>
    <name evidence="2" type="ORF">ACFPYN_05980</name>
</gene>
<reference evidence="3" key="1">
    <citation type="journal article" date="2019" name="Int. J. Syst. Evol. Microbiol.">
        <title>The Global Catalogue of Microorganisms (GCM) 10K type strain sequencing project: providing services to taxonomists for standard genome sequencing and annotation.</title>
        <authorList>
            <consortium name="The Broad Institute Genomics Platform"/>
            <consortium name="The Broad Institute Genome Sequencing Center for Infectious Disease"/>
            <person name="Wu L."/>
            <person name="Ma J."/>
        </authorList>
    </citation>
    <scope>NUCLEOTIDE SEQUENCE [LARGE SCALE GENOMIC DNA]</scope>
    <source>
        <strain evidence="3">CCUG 54527</strain>
    </source>
</reference>